<evidence type="ECO:0000313" key="2">
    <source>
        <dbReference type="Proteomes" id="UP000005239"/>
    </source>
</evidence>
<dbReference type="InterPro" id="IPR002083">
    <property type="entry name" value="MATH/TRAF_dom"/>
</dbReference>
<keyword evidence="2" id="KW-1185">Reference proteome</keyword>
<dbReference type="CDD" id="cd00121">
    <property type="entry name" value="MATH"/>
    <property type="match status" value="1"/>
</dbReference>
<dbReference type="EnsemblMetazoa" id="PPA39877.1">
    <property type="protein sequence ID" value="PPA39877.1"/>
    <property type="gene ID" value="WBGene00278246"/>
</dbReference>
<organism evidence="1 2">
    <name type="scientific">Pristionchus pacificus</name>
    <name type="common">Parasitic nematode worm</name>
    <dbReference type="NCBI Taxonomy" id="54126"/>
    <lineage>
        <taxon>Eukaryota</taxon>
        <taxon>Metazoa</taxon>
        <taxon>Ecdysozoa</taxon>
        <taxon>Nematoda</taxon>
        <taxon>Chromadorea</taxon>
        <taxon>Rhabditida</taxon>
        <taxon>Rhabditina</taxon>
        <taxon>Diplogasteromorpha</taxon>
        <taxon>Diplogasteroidea</taxon>
        <taxon>Neodiplogasteridae</taxon>
        <taxon>Pristionchus</taxon>
    </lineage>
</organism>
<dbReference type="CDD" id="cd18186">
    <property type="entry name" value="BTB_POZ_ZBTB_KLHL-like"/>
    <property type="match status" value="2"/>
</dbReference>
<dbReference type="InterPro" id="IPR011333">
    <property type="entry name" value="SKP1/BTB/POZ_sf"/>
</dbReference>
<proteinExistence type="predicted"/>
<protein>
    <submittedName>
        <fullName evidence="1">BTB domain-containing protein</fullName>
    </submittedName>
</protein>
<dbReference type="Pfam" id="PF00917">
    <property type="entry name" value="MATH"/>
    <property type="match status" value="3"/>
</dbReference>
<reference evidence="2" key="1">
    <citation type="journal article" date="2008" name="Nat. Genet.">
        <title>The Pristionchus pacificus genome provides a unique perspective on nematode lifestyle and parasitism.</title>
        <authorList>
            <person name="Dieterich C."/>
            <person name="Clifton S.W."/>
            <person name="Schuster L.N."/>
            <person name="Chinwalla A."/>
            <person name="Delehaunty K."/>
            <person name="Dinkelacker I."/>
            <person name="Fulton L."/>
            <person name="Fulton R."/>
            <person name="Godfrey J."/>
            <person name="Minx P."/>
            <person name="Mitreva M."/>
            <person name="Roeseler W."/>
            <person name="Tian H."/>
            <person name="Witte H."/>
            <person name="Yang S.P."/>
            <person name="Wilson R.K."/>
            <person name="Sommer R.J."/>
        </authorList>
    </citation>
    <scope>NUCLEOTIDE SEQUENCE [LARGE SCALE GENOMIC DNA]</scope>
    <source>
        <strain evidence="2">PS312</strain>
    </source>
</reference>
<name>A0A2A6BIR9_PRIPA</name>
<reference evidence="1" key="2">
    <citation type="submission" date="2022-06" db="UniProtKB">
        <authorList>
            <consortium name="EnsemblMetazoa"/>
        </authorList>
    </citation>
    <scope>IDENTIFICATION</scope>
    <source>
        <strain evidence="1">PS312</strain>
    </source>
</reference>
<dbReference type="PANTHER" id="PTHR22744">
    <property type="entry name" value="HELIX LOOP HELIX PROTEIN 21-RELATED"/>
    <property type="match status" value="1"/>
</dbReference>
<dbReference type="SUPFAM" id="SSF54695">
    <property type="entry name" value="POZ domain"/>
    <property type="match status" value="3"/>
</dbReference>
<dbReference type="Gene3D" id="3.30.710.10">
    <property type="entry name" value="Potassium Channel Kv1.1, Chain A"/>
    <property type="match status" value="3"/>
</dbReference>
<dbReference type="OrthoDB" id="7492888at2759"/>
<dbReference type="PROSITE" id="PS50097">
    <property type="entry name" value="BTB"/>
    <property type="match status" value="2"/>
</dbReference>
<dbReference type="InterPro" id="IPR000210">
    <property type="entry name" value="BTB/POZ_dom"/>
</dbReference>
<dbReference type="SMART" id="SM00225">
    <property type="entry name" value="BTB"/>
    <property type="match status" value="3"/>
</dbReference>
<dbReference type="PANTHER" id="PTHR22744:SF14">
    <property type="entry name" value="BTB DOMAIN-CONTAINING PROTEIN-RELATED"/>
    <property type="match status" value="1"/>
</dbReference>
<dbReference type="Pfam" id="PF00651">
    <property type="entry name" value="BTB"/>
    <property type="match status" value="3"/>
</dbReference>
<accession>A0A8R1UTG2</accession>
<evidence type="ECO:0000313" key="1">
    <source>
        <dbReference type="EnsemblMetazoa" id="PPA39877.1"/>
    </source>
</evidence>
<dbReference type="Proteomes" id="UP000005239">
    <property type="component" value="Unassembled WGS sequence"/>
</dbReference>
<dbReference type="AlphaFoldDB" id="A0A2A6BIR9"/>
<accession>A0A2A6BIR9</accession>
<gene>
    <name evidence="1" type="primary">WBGene00278246</name>
</gene>
<sequence>MDKKSQEHLVAMRWVREVTCLDVKITPSEDGNKYPFFKFIPRESNRLFFIWRSRPIMGLIEPRDGILLIEDTKIYTLASQSSYFDCLFNGDFKEKTMDDMPIGDVSAKEFTNLLRIMYGETGSSVVDSKAKITGKNVHRLLALADRFDLKRRMSAPPAKESKVNTTRLRLSERSDGMCELFVRCEKSMEAELWDCEADIRIKAPQVECSTTDKKSQEVFIGVFQFAENTLLTPVVNSGLFHIQLSSGCRSSRAARWNSRVRKKKKLYVNKESLASQSSFFDSVFEEYMNTKNAEITLGCGTAEEFSTLMKMVYGENGTSVVNELLTQHNVLHLAEVYKLKIVEDGVANWLLSPSCPLSIHERLIIIEGYERWNITDRIISLYTDEQLKELSEADELNHLSSHTLRALFKKSCSAKANEQSLDSASGDVNLVSPKVEEECSTISMVVGEGNCLSPVVRIKGYPWRFRLFKRDDGLCELFVRCDKSMEAELWTCQSTIYFKDLGTPIRRKFESTDKEGQEQIIGMFSMFKVGTRLDVVITPDQDGNKYGTPRDGILLIEDKKIYSLASQSSYFDRLFNGHFKEKNMEEIPIGDVSAEEFINLLRMLYGQNGASVVDAELTRDNVHRVLELADRFDLKVVEEGVVNVLLSSSSSFSIHVRLLIADQRGLDICKGLIISQYTSSQLRELSEAPEYGELSNDTKDSLFKKSCVNSSGDDVDAPQEEEGKATRIRFHGGFFAFIFLLFRSECSTISVVVGKGDCLSPITRIKGYPWRLRLFKRDDGFWDVFVRCEKSIEAEFWGCDAVIKTTFRDPADGREFKFSSMDKQRQEQRIGQCISEGTRLEVDISPSKDGNKLVSIVIIDCSHSTFFPCKRSI</sequence>